<evidence type="ECO:0000313" key="2">
    <source>
        <dbReference type="Proteomes" id="UP000033035"/>
    </source>
</evidence>
<dbReference type="AlphaFoldDB" id="A0A0F5IZF0"/>
<name>A0A0F5IZF0_9BACT</name>
<sequence length="313" mass="35655">MKRLWILILIVIVLPGCLLAQQRTEYNRKGDEAMKRQDYSDARMWYEEGVSLCDSYSIDQLTAIWKANKKMRGSMRSLMTKCLNCLTVKATDNDSTAVAQLIIYYNEGIGTPISEELATYWQDRLEELRKPVEPITYVPIQERKPREPMKFFVGYAFSIEAPYGLTVGGVGERFGWYARFRTNLSFDNYTSECRGDHELLPLPENASYSFTNKKKSNNIAASAGLVIKCTPWLYTSVGLGYGKRELLYEYTTTDYSDSRNTSVLWAKNTDNSYEGVVADLDFMVKFGPVFISAGCNTLNFKYIDLNAGLGVFF</sequence>
<dbReference type="Proteomes" id="UP000033035">
    <property type="component" value="Unassembled WGS sequence"/>
</dbReference>
<reference evidence="1 2" key="1">
    <citation type="submission" date="2013-04" db="EMBL/GenBank/DDBJ databases">
        <title>The Genome Sequence of Parabacteroides gordonii DSM 23371.</title>
        <authorList>
            <consortium name="The Broad Institute Genomics Platform"/>
            <person name="Earl A."/>
            <person name="Ward D."/>
            <person name="Feldgarden M."/>
            <person name="Gevers D."/>
            <person name="Martens E."/>
            <person name="Sakamoto M."/>
            <person name="Benno Y."/>
            <person name="Suzuki N."/>
            <person name="Matsunaga N."/>
            <person name="Koshihara K."/>
            <person name="Seki M."/>
            <person name="Komiya H."/>
            <person name="Walker B."/>
            <person name="Young S."/>
            <person name="Zeng Q."/>
            <person name="Gargeya S."/>
            <person name="Fitzgerald M."/>
            <person name="Haas B."/>
            <person name="Abouelleil A."/>
            <person name="Allen A.W."/>
            <person name="Alvarado L."/>
            <person name="Arachchi H.M."/>
            <person name="Berlin A.M."/>
            <person name="Chapman S.B."/>
            <person name="Gainer-Dewar J."/>
            <person name="Goldberg J."/>
            <person name="Griggs A."/>
            <person name="Gujja S."/>
            <person name="Hansen M."/>
            <person name="Howarth C."/>
            <person name="Imamovic A."/>
            <person name="Ireland A."/>
            <person name="Larimer J."/>
            <person name="McCowan C."/>
            <person name="Murphy C."/>
            <person name="Pearson M."/>
            <person name="Poon T.W."/>
            <person name="Priest M."/>
            <person name="Roberts A."/>
            <person name="Saif S."/>
            <person name="Shea T."/>
            <person name="Sisk P."/>
            <person name="Sykes S."/>
            <person name="Wortman J."/>
            <person name="Nusbaum C."/>
            <person name="Birren B."/>
        </authorList>
    </citation>
    <scope>NUCLEOTIDE SEQUENCE [LARGE SCALE GENOMIC DNA]</scope>
    <source>
        <strain evidence="1 2">MS-1</strain>
    </source>
</reference>
<protein>
    <submittedName>
        <fullName evidence="1">Uncharacterized protein</fullName>
    </submittedName>
</protein>
<keyword evidence="2" id="KW-1185">Reference proteome</keyword>
<dbReference type="PATRIC" id="fig|1203610.3.peg.4184"/>
<dbReference type="HOGENOM" id="CLU_888086_0_0_10"/>
<dbReference type="STRING" id="1203610.HMPREF1536_04106"/>
<accession>A0A0F5IZF0</accession>
<evidence type="ECO:0000313" key="1">
    <source>
        <dbReference type="EMBL" id="KKB50570.1"/>
    </source>
</evidence>
<gene>
    <name evidence="1" type="ORF">HMPREF1536_04106</name>
</gene>
<proteinExistence type="predicted"/>
<dbReference type="RefSeq" id="WP_028729365.1">
    <property type="nucleotide sequence ID" value="NZ_KE386763.1"/>
</dbReference>
<comment type="caution">
    <text evidence="1">The sequence shown here is derived from an EMBL/GenBank/DDBJ whole genome shotgun (WGS) entry which is preliminary data.</text>
</comment>
<organism evidence="1 2">
    <name type="scientific">Parabacteroides gordonii MS-1 = DSM 23371</name>
    <dbReference type="NCBI Taxonomy" id="1203610"/>
    <lineage>
        <taxon>Bacteria</taxon>
        <taxon>Pseudomonadati</taxon>
        <taxon>Bacteroidota</taxon>
        <taxon>Bacteroidia</taxon>
        <taxon>Bacteroidales</taxon>
        <taxon>Tannerellaceae</taxon>
        <taxon>Parabacteroides</taxon>
    </lineage>
</organism>
<dbReference type="EMBL" id="AQHW01000020">
    <property type="protein sequence ID" value="KKB50570.1"/>
    <property type="molecule type" value="Genomic_DNA"/>
</dbReference>